<gene>
    <name evidence="1" type="ORF">H5J25_08075</name>
</gene>
<dbReference type="RefSeq" id="WP_202095559.1">
    <property type="nucleotide sequence ID" value="NZ_CP061035.1"/>
</dbReference>
<proteinExistence type="predicted"/>
<dbReference type="KEGG" id="sari:H5J25_08075"/>
<evidence type="ECO:0000313" key="2">
    <source>
        <dbReference type="Proteomes" id="UP000595894"/>
    </source>
</evidence>
<protein>
    <submittedName>
        <fullName evidence="1">Uncharacterized protein</fullName>
    </submittedName>
</protein>
<dbReference type="AlphaFoldDB" id="A0A974S5H1"/>
<sequence length="59" mass="7145">MSLMSKIEAYLRTRKMKETRFGRLVANDPRLVRDMRNGREPGVRMCNRIENFMSDWKPR</sequence>
<accession>A0A974S5H1</accession>
<organism evidence="1 2">
    <name type="scientific">Sphingomonas aliaeris</name>
    <dbReference type="NCBI Taxonomy" id="2759526"/>
    <lineage>
        <taxon>Bacteria</taxon>
        <taxon>Pseudomonadati</taxon>
        <taxon>Pseudomonadota</taxon>
        <taxon>Alphaproteobacteria</taxon>
        <taxon>Sphingomonadales</taxon>
        <taxon>Sphingomonadaceae</taxon>
        <taxon>Sphingomonas</taxon>
    </lineage>
</organism>
<name>A0A974S5H1_9SPHN</name>
<dbReference type="Proteomes" id="UP000595894">
    <property type="component" value="Chromosome"/>
</dbReference>
<evidence type="ECO:0000313" key="1">
    <source>
        <dbReference type="EMBL" id="QQV78564.1"/>
    </source>
</evidence>
<reference evidence="2" key="1">
    <citation type="submission" date="2020-09" db="EMBL/GenBank/DDBJ databases">
        <title>Sphingomonas sp., a new species isolated from pork steak.</title>
        <authorList>
            <person name="Heidler von Heilborn D."/>
        </authorList>
    </citation>
    <scope>NUCLEOTIDE SEQUENCE [LARGE SCALE GENOMIC DNA]</scope>
</reference>
<keyword evidence="2" id="KW-1185">Reference proteome</keyword>
<dbReference type="EMBL" id="CP061035">
    <property type="protein sequence ID" value="QQV78564.1"/>
    <property type="molecule type" value="Genomic_DNA"/>
</dbReference>